<keyword evidence="2" id="KW-0378">Hydrolase</keyword>
<dbReference type="AlphaFoldDB" id="A0A0L8VF09"/>
<gene>
    <name evidence="2" type="ORF">NC99_00920</name>
</gene>
<keyword evidence="2" id="KW-0255">Endonuclease</keyword>
<dbReference type="OrthoDB" id="677560at2"/>
<dbReference type="InterPro" id="IPR000305">
    <property type="entry name" value="GIY-YIG_endonuc"/>
</dbReference>
<dbReference type="Proteomes" id="UP000036958">
    <property type="component" value="Unassembled WGS sequence"/>
</dbReference>
<protein>
    <submittedName>
        <fullName evidence="2">Endonuclease</fullName>
    </submittedName>
</protein>
<sequence>MTYHVYVLHSEKFDKIYVGMTSDLERRVFAHNNLPKGWTKSFRPWKLIGY</sequence>
<proteinExistence type="predicted"/>
<dbReference type="GO" id="GO:0004519">
    <property type="term" value="F:endonuclease activity"/>
    <property type="evidence" value="ECO:0007669"/>
    <property type="project" value="UniProtKB-KW"/>
</dbReference>
<keyword evidence="3" id="KW-1185">Reference proteome</keyword>
<comment type="caution">
    <text evidence="2">The sequence shown here is derived from an EMBL/GenBank/DDBJ whole genome shotgun (WGS) entry which is preliminary data.</text>
</comment>
<reference evidence="3" key="1">
    <citation type="submission" date="2015-07" db="EMBL/GenBank/DDBJ databases">
        <title>Genome sequencing of Sunxiuqinia dokdonensis strain SK.</title>
        <authorList>
            <person name="Ahn S."/>
            <person name="Kim B.-C."/>
        </authorList>
    </citation>
    <scope>NUCLEOTIDE SEQUENCE [LARGE SCALE GENOMIC DNA]</scope>
    <source>
        <strain evidence="3">SK</strain>
    </source>
</reference>
<evidence type="ECO:0000259" key="1">
    <source>
        <dbReference type="PROSITE" id="PS50164"/>
    </source>
</evidence>
<dbReference type="RefSeq" id="WP_082326235.1">
    <property type="nucleotide sequence ID" value="NZ_LGIA01000006.1"/>
</dbReference>
<name>A0A0L8VF09_9BACT</name>
<dbReference type="Gene3D" id="3.40.1440.10">
    <property type="entry name" value="GIY-YIG endonuclease"/>
    <property type="match status" value="1"/>
</dbReference>
<evidence type="ECO:0000313" key="2">
    <source>
        <dbReference type="EMBL" id="KOH47049.1"/>
    </source>
</evidence>
<accession>A0A0L8VF09</accession>
<organism evidence="2 3">
    <name type="scientific">Sunxiuqinia dokdonensis</name>
    <dbReference type="NCBI Taxonomy" id="1409788"/>
    <lineage>
        <taxon>Bacteria</taxon>
        <taxon>Pseudomonadati</taxon>
        <taxon>Bacteroidota</taxon>
        <taxon>Bacteroidia</taxon>
        <taxon>Marinilabiliales</taxon>
        <taxon>Prolixibacteraceae</taxon>
        <taxon>Sunxiuqinia</taxon>
    </lineage>
</organism>
<dbReference type="SUPFAM" id="SSF82771">
    <property type="entry name" value="GIY-YIG endonuclease"/>
    <property type="match status" value="1"/>
</dbReference>
<dbReference type="EMBL" id="LGIA01000006">
    <property type="protein sequence ID" value="KOH47049.1"/>
    <property type="molecule type" value="Genomic_DNA"/>
</dbReference>
<keyword evidence="2" id="KW-0540">Nuclease</keyword>
<dbReference type="InterPro" id="IPR035901">
    <property type="entry name" value="GIY-YIG_endonuc_sf"/>
</dbReference>
<dbReference type="Pfam" id="PF01541">
    <property type="entry name" value="GIY-YIG"/>
    <property type="match status" value="1"/>
</dbReference>
<feature type="domain" description="GIY-YIG" evidence="1">
    <location>
        <begin position="1"/>
        <end position="50"/>
    </location>
</feature>
<evidence type="ECO:0000313" key="3">
    <source>
        <dbReference type="Proteomes" id="UP000036958"/>
    </source>
</evidence>
<dbReference type="PROSITE" id="PS50164">
    <property type="entry name" value="GIY_YIG"/>
    <property type="match status" value="1"/>
</dbReference>